<comment type="caution">
    <text evidence="1">The sequence shown here is derived from an EMBL/GenBank/DDBJ whole genome shotgun (WGS) entry which is preliminary data.</text>
</comment>
<dbReference type="RefSeq" id="WP_264732649.1">
    <property type="nucleotide sequence ID" value="NZ_JAPDNR010000001.1"/>
</dbReference>
<keyword evidence="2" id="KW-1185">Reference proteome</keyword>
<dbReference type="EMBL" id="JAPDNS010000002">
    <property type="protein sequence ID" value="MCW3485831.1"/>
    <property type="molecule type" value="Genomic_DNA"/>
</dbReference>
<reference evidence="1 2" key="1">
    <citation type="submission" date="2022-10" db="EMBL/GenBank/DDBJ databases">
        <title>Chitinophaga nivalis PC15 sp. nov., isolated from Pyeongchang county, South Korea.</title>
        <authorList>
            <person name="Trinh H.N."/>
        </authorList>
    </citation>
    <scope>NUCLEOTIDE SEQUENCE [LARGE SCALE GENOMIC DNA]</scope>
    <source>
        <strain evidence="1 2">PC14</strain>
    </source>
</reference>
<protein>
    <recommendedName>
        <fullName evidence="3">Cell surface protein</fullName>
    </recommendedName>
</protein>
<evidence type="ECO:0000313" key="1">
    <source>
        <dbReference type="EMBL" id="MCW3485831.1"/>
    </source>
</evidence>
<evidence type="ECO:0000313" key="2">
    <source>
        <dbReference type="Proteomes" id="UP001207742"/>
    </source>
</evidence>
<organism evidence="1 2">
    <name type="scientific">Chitinophaga nivalis</name>
    <dbReference type="NCBI Taxonomy" id="2991709"/>
    <lineage>
        <taxon>Bacteria</taxon>
        <taxon>Pseudomonadati</taxon>
        <taxon>Bacteroidota</taxon>
        <taxon>Chitinophagia</taxon>
        <taxon>Chitinophagales</taxon>
        <taxon>Chitinophagaceae</taxon>
        <taxon>Chitinophaga</taxon>
    </lineage>
</organism>
<gene>
    <name evidence="1" type="ORF">OL497_18135</name>
</gene>
<accession>A0ABT3IPD8</accession>
<evidence type="ECO:0008006" key="3">
    <source>
        <dbReference type="Google" id="ProtNLM"/>
    </source>
</evidence>
<name>A0ABT3IPD8_9BACT</name>
<dbReference type="Proteomes" id="UP001207742">
    <property type="component" value="Unassembled WGS sequence"/>
</dbReference>
<sequence length="506" mass="56218">MNTRFKFLIYLACALVLISSCKKEDAERPEPAPAIAGLESEYYVVIKTSLLLKPTIENRVDSIVWMLNGQRAANALQYNFQAPADPGTYNLIIMAYNKGNIAQKVIKITTGRYLNWQTTTNKILTLEASQKFTNRNDVKWEVLSASSELYRLSVSNAATALFTAVNKGTYHLKVSAGDLVDTLLITVRQPDRAPSPYIAKVFDYLPAPGQFVNELPQYVEGDTYETMVAKAGKDLIGADANTITLGGWGGYVVMGFDHTIVNVSGRRDFRIHGNAFGANANPRPNAPFGGSCEPGIIMVAYDKNKNGKPDEDEWYEIKGSGNFTAENEPWYSAAVQRKNDTRTIRNYEMSYHRPKTEAASAPAGHIGISDYILWTDNQGGQGYKIKNTYHSQSYYPAWMKDNKLTYKGIRLASNGIEESGQGSYFVLYAFRYGYVDNYPNAHDNSGIDIDWAIDKNGNKVNLPGIDFIKVYNGIDQENGWLGEASTEVSRGEDLHLLGTNIATINQ</sequence>
<proteinExistence type="predicted"/>
<dbReference type="PROSITE" id="PS51257">
    <property type="entry name" value="PROKAR_LIPOPROTEIN"/>
    <property type="match status" value="1"/>
</dbReference>